<comment type="caution">
    <text evidence="2">The sequence shown here is derived from an EMBL/GenBank/DDBJ whole genome shotgun (WGS) entry which is preliminary data.</text>
</comment>
<protein>
    <recommendedName>
        <fullName evidence="1">DUF4214 domain-containing protein</fullName>
    </recommendedName>
</protein>
<feature type="non-terminal residue" evidence="2">
    <location>
        <position position="1"/>
    </location>
</feature>
<evidence type="ECO:0000313" key="2">
    <source>
        <dbReference type="EMBL" id="GAG02219.1"/>
    </source>
</evidence>
<name>X0U8T5_9ZZZZ</name>
<gene>
    <name evidence="2" type="ORF">S01H1_45721</name>
</gene>
<proteinExistence type="predicted"/>
<feature type="domain" description="DUF4214" evidence="1">
    <location>
        <begin position="15"/>
        <end position="65"/>
    </location>
</feature>
<dbReference type="InterPro" id="IPR025282">
    <property type="entry name" value="DUF4214"/>
</dbReference>
<sequence>PVEPPPLEPKYKYQHIISQAYIDILQREADAGGLNGYNELMLLQGMSEADLRNTLLRSQEFDDKFGVEIKVK</sequence>
<organism evidence="2">
    <name type="scientific">marine sediment metagenome</name>
    <dbReference type="NCBI Taxonomy" id="412755"/>
    <lineage>
        <taxon>unclassified sequences</taxon>
        <taxon>metagenomes</taxon>
        <taxon>ecological metagenomes</taxon>
    </lineage>
</organism>
<accession>X0U8T5</accession>
<dbReference type="Pfam" id="PF13946">
    <property type="entry name" value="DUF4214"/>
    <property type="match status" value="1"/>
</dbReference>
<dbReference type="AlphaFoldDB" id="X0U8T5"/>
<dbReference type="EMBL" id="BARS01029237">
    <property type="protein sequence ID" value="GAG02219.1"/>
    <property type="molecule type" value="Genomic_DNA"/>
</dbReference>
<reference evidence="2" key="1">
    <citation type="journal article" date="2014" name="Front. Microbiol.">
        <title>High frequency of phylogenetically diverse reductive dehalogenase-homologous genes in deep subseafloor sedimentary metagenomes.</title>
        <authorList>
            <person name="Kawai M."/>
            <person name="Futagami T."/>
            <person name="Toyoda A."/>
            <person name="Takaki Y."/>
            <person name="Nishi S."/>
            <person name="Hori S."/>
            <person name="Arai W."/>
            <person name="Tsubouchi T."/>
            <person name="Morono Y."/>
            <person name="Uchiyama I."/>
            <person name="Ito T."/>
            <person name="Fujiyama A."/>
            <person name="Inagaki F."/>
            <person name="Takami H."/>
        </authorList>
    </citation>
    <scope>NUCLEOTIDE SEQUENCE</scope>
    <source>
        <strain evidence="2">Expedition CK06-06</strain>
    </source>
</reference>
<evidence type="ECO:0000259" key="1">
    <source>
        <dbReference type="Pfam" id="PF13946"/>
    </source>
</evidence>